<comment type="caution">
    <text evidence="1">The sequence shown here is derived from an EMBL/GenBank/DDBJ whole genome shotgun (WGS) entry which is preliminary data.</text>
</comment>
<reference evidence="1 2" key="1">
    <citation type="submission" date="2016-07" db="EMBL/GenBank/DDBJ databases">
        <title>Pervasive Adenine N6-methylation of Active Genes in Fungi.</title>
        <authorList>
            <consortium name="DOE Joint Genome Institute"/>
            <person name="Mondo S.J."/>
            <person name="Dannebaum R.O."/>
            <person name="Kuo R.C."/>
            <person name="Labutti K."/>
            <person name="Haridas S."/>
            <person name="Kuo A."/>
            <person name="Salamov A."/>
            <person name="Ahrendt S.R."/>
            <person name="Lipzen A."/>
            <person name="Sullivan W."/>
            <person name="Andreopoulos W.B."/>
            <person name="Clum A."/>
            <person name="Lindquist E."/>
            <person name="Daum C."/>
            <person name="Ramamoorthy G.K."/>
            <person name="Gryganskyi A."/>
            <person name="Culley D."/>
            <person name="Magnuson J.K."/>
            <person name="James T.Y."/>
            <person name="O'Malley M.A."/>
            <person name="Stajich J.E."/>
            <person name="Spatafora J.W."/>
            <person name="Visel A."/>
            <person name="Grigoriev I.V."/>
        </authorList>
    </citation>
    <scope>NUCLEOTIDE SEQUENCE [LARGE SCALE GENOMIC DNA]</scope>
    <source>
        <strain evidence="1 2">JEL800</strain>
    </source>
</reference>
<organism evidence="1 2">
    <name type="scientific">Rhizoclosmatium globosum</name>
    <dbReference type="NCBI Taxonomy" id="329046"/>
    <lineage>
        <taxon>Eukaryota</taxon>
        <taxon>Fungi</taxon>
        <taxon>Fungi incertae sedis</taxon>
        <taxon>Chytridiomycota</taxon>
        <taxon>Chytridiomycota incertae sedis</taxon>
        <taxon>Chytridiomycetes</taxon>
        <taxon>Chytridiales</taxon>
        <taxon>Chytriomycetaceae</taxon>
        <taxon>Rhizoclosmatium</taxon>
    </lineage>
</organism>
<dbReference type="Proteomes" id="UP000193642">
    <property type="component" value="Unassembled WGS sequence"/>
</dbReference>
<proteinExistence type="predicted"/>
<gene>
    <name evidence="1" type="ORF">BCR33DRAFT_713391</name>
</gene>
<accession>A0A1Y2CRU1</accession>
<protein>
    <submittedName>
        <fullName evidence="1">Uncharacterized protein</fullName>
    </submittedName>
</protein>
<evidence type="ECO:0000313" key="1">
    <source>
        <dbReference type="EMBL" id="ORY49770.1"/>
    </source>
</evidence>
<dbReference type="AlphaFoldDB" id="A0A1Y2CRU1"/>
<sequence length="251" mass="28413">MEEQALFIQQIAAVQENVTIINNAYLTSISVLYRPTMFLTALPSHRPIYINNKTQAIITNAINKCMSAALRTVSLCTFFDTMVNENGGGGRMHVHCIRFCRGDFLKDLFEAYIVFWFVACKMDPVWLHLVQLGEEYNSSELRNQMKSFVKKQSRVGDSGPIADAVEIMVEEMEMVVQTGRLAPFQNDMFDVVSGLELGMRIMSVGEGPGNEDSPVVEPLCHLGLLGMEFGNKVRWKGKGEDSWRLFWKLWA</sequence>
<name>A0A1Y2CRU1_9FUNG</name>
<dbReference type="OrthoDB" id="2104484at2759"/>
<keyword evidence="2" id="KW-1185">Reference proteome</keyword>
<dbReference type="EMBL" id="MCGO01000008">
    <property type="protein sequence ID" value="ORY49770.1"/>
    <property type="molecule type" value="Genomic_DNA"/>
</dbReference>
<evidence type="ECO:0000313" key="2">
    <source>
        <dbReference type="Proteomes" id="UP000193642"/>
    </source>
</evidence>